<accession>A0A3B6WCG8</accession>
<gene>
    <name evidence="1" type="ORF">Y036_3940</name>
</gene>
<protein>
    <submittedName>
        <fullName evidence="1">Uncharacterized protein</fullName>
    </submittedName>
</protein>
<evidence type="ECO:0000313" key="2">
    <source>
        <dbReference type="Proteomes" id="UP000030475"/>
    </source>
</evidence>
<dbReference type="Proteomes" id="UP000030475">
    <property type="component" value="Unassembled WGS sequence"/>
</dbReference>
<dbReference type="AlphaFoldDB" id="A0A3B6WCG8"/>
<organism evidence="1 2">
    <name type="scientific">Burkholderia pseudomallei</name>
    <name type="common">Pseudomonas pseudomallei</name>
    <dbReference type="NCBI Taxonomy" id="28450"/>
    <lineage>
        <taxon>Bacteria</taxon>
        <taxon>Pseudomonadati</taxon>
        <taxon>Pseudomonadota</taxon>
        <taxon>Betaproteobacteria</taxon>
        <taxon>Burkholderiales</taxon>
        <taxon>Burkholderiaceae</taxon>
        <taxon>Burkholderia</taxon>
        <taxon>pseudomallei group</taxon>
    </lineage>
</organism>
<reference evidence="1 2" key="1">
    <citation type="submission" date="2014-08" db="EMBL/GenBank/DDBJ databases">
        <authorList>
            <person name="Bunnell A."/>
            <person name="Chain P.S."/>
            <person name="Chertkov O."/>
            <person name="Currie B.J."/>
            <person name="Daligault H.E."/>
            <person name="Davenport K.W."/>
            <person name="Davis C."/>
            <person name="Gleasner C.D."/>
            <person name="Johnson S.L."/>
            <person name="Kaestli M."/>
            <person name="Koren S."/>
            <person name="Kunde Y.A."/>
            <person name="Mayo M."/>
            <person name="McMurry K.K."/>
            <person name="Price E.P."/>
            <person name="Reitenga K.G."/>
            <person name="Robison R."/>
            <person name="Rosovitz M.J."/>
            <person name="Sarovich D.S."/>
            <person name="Teshima H."/>
        </authorList>
    </citation>
    <scope>NUCLEOTIDE SEQUENCE [LARGE SCALE GENOMIC DNA]</scope>
    <source>
        <strain evidence="1 2">MSHR44</strain>
    </source>
</reference>
<dbReference type="RefSeq" id="WP_004531794.1">
    <property type="nucleotide sequence ID" value="NZ_CP071752.1"/>
</dbReference>
<dbReference type="EMBL" id="JQIM01000009">
    <property type="protein sequence ID" value="KGX10547.1"/>
    <property type="molecule type" value="Genomic_DNA"/>
</dbReference>
<comment type="caution">
    <text evidence="1">The sequence shown here is derived from an EMBL/GenBank/DDBJ whole genome shotgun (WGS) entry which is preliminary data.</text>
</comment>
<dbReference type="KEGG" id="but:X994_6068"/>
<sequence>MDVGKSGAQPAECRTADCNAPEWAERMRPAHAGDIVVIEYRDTRERIAPSAR</sequence>
<evidence type="ECO:0000313" key="1">
    <source>
        <dbReference type="EMBL" id="KGX10547.1"/>
    </source>
</evidence>
<proteinExistence type="predicted"/>
<name>A0A3B6WCG8_BURPE</name>